<evidence type="ECO:0000313" key="1">
    <source>
        <dbReference type="EMBL" id="KAE8271116.1"/>
    </source>
</evidence>
<dbReference type="InterPro" id="IPR016181">
    <property type="entry name" value="Acyl_CoA_acyltransferase"/>
</dbReference>
<name>A0A8X7NFP5_9BASI</name>
<organism evidence="1 2">
    <name type="scientific">Tilletia walkeri</name>
    <dbReference type="NCBI Taxonomy" id="117179"/>
    <lineage>
        <taxon>Eukaryota</taxon>
        <taxon>Fungi</taxon>
        <taxon>Dikarya</taxon>
        <taxon>Basidiomycota</taxon>
        <taxon>Ustilaginomycotina</taxon>
        <taxon>Exobasidiomycetes</taxon>
        <taxon>Tilletiales</taxon>
        <taxon>Tilletiaceae</taxon>
        <taxon>Tilletia</taxon>
    </lineage>
</organism>
<dbReference type="AlphaFoldDB" id="A0A8X7NFP5"/>
<dbReference type="EMBL" id="LWDG02000027">
    <property type="protein sequence ID" value="KAE8271116.1"/>
    <property type="molecule type" value="Genomic_DNA"/>
</dbReference>
<reference evidence="1" key="2">
    <citation type="journal article" date="2019" name="IMA Fungus">
        <title>Genome sequencing and comparison of five Tilletia species to identify candidate genes for the detection of regulated species infecting wheat.</title>
        <authorList>
            <person name="Nguyen H.D.T."/>
            <person name="Sultana T."/>
            <person name="Kesanakurti P."/>
            <person name="Hambleton S."/>
        </authorList>
    </citation>
    <scope>NUCLEOTIDE SEQUENCE</scope>
    <source>
        <strain evidence="1">DAOMC 236422</strain>
    </source>
</reference>
<dbReference type="Gene3D" id="3.40.630.30">
    <property type="match status" value="1"/>
</dbReference>
<proteinExistence type="predicted"/>
<sequence length="249" mass="27099">MSASLPESATAPATLVRPVDPDSTFAVRLCSSAEDLMEAHKIRCVVFHEEQGFPLETEIDEYDPLSAHFIAIATSKSTGQSRTVGTIRWVPYPFPPTDPTFQSGTADPTLPIGPVRDESTVQAQFAKNLKTTTTSKGLDEEKEGVKQIVTAPTLLPGGKLTRLAVSKEARGLRIGELLVRESEKWVLQAVRGGSSNGGKQTQGLRSSKLVVSSQMPVIKFYTRLSYVPVGEVYDEEGAPHQRLEKTVVF</sequence>
<comment type="caution">
    <text evidence="1">The sequence shown here is derived from an EMBL/GenBank/DDBJ whole genome shotgun (WGS) entry which is preliminary data.</text>
</comment>
<reference evidence="1" key="1">
    <citation type="submission" date="2016-04" db="EMBL/GenBank/DDBJ databases">
        <authorList>
            <person name="Nguyen H.D."/>
            <person name="Samba Siva P."/>
            <person name="Cullis J."/>
            <person name="Levesque C.A."/>
            <person name="Hambleton S."/>
        </authorList>
    </citation>
    <scope>NUCLEOTIDE SEQUENCE</scope>
    <source>
        <strain evidence="1">DAOMC 236422</strain>
    </source>
</reference>
<protein>
    <submittedName>
        <fullName evidence="1">Uncharacterized protein</fullName>
    </submittedName>
</protein>
<evidence type="ECO:0000313" key="2">
    <source>
        <dbReference type="Proteomes" id="UP000078113"/>
    </source>
</evidence>
<dbReference type="Proteomes" id="UP000078113">
    <property type="component" value="Unassembled WGS sequence"/>
</dbReference>
<accession>A0A8X7NFP5</accession>
<gene>
    <name evidence="1" type="ORF">A4X09_0g1216</name>
</gene>
<keyword evidence="2" id="KW-1185">Reference proteome</keyword>
<dbReference type="SUPFAM" id="SSF55729">
    <property type="entry name" value="Acyl-CoA N-acyltransferases (Nat)"/>
    <property type="match status" value="1"/>
</dbReference>